<protein>
    <submittedName>
        <fullName evidence="4">Prephenate dehydrogenase/arogenate dehydrogenase family protein</fullName>
    </submittedName>
</protein>
<dbReference type="PANTHER" id="PTHR21363">
    <property type="entry name" value="PREPHENATE DEHYDROGENASE"/>
    <property type="match status" value="1"/>
</dbReference>
<evidence type="ECO:0000259" key="3">
    <source>
        <dbReference type="PROSITE" id="PS51176"/>
    </source>
</evidence>
<sequence length="275" mass="27971">MHCCIVGAGEMGRWLGSTLAADPAFDVSFADTDPAAADSAASALGGEAVPLDPQESSRRFDAVALAVPIPAVAEAVATQAPRADRALLDVTGVMGTALDAMREHAPDRERLSLHPMFSEANAPGSIAAVHDAPGAVTDAVRESLDAAGNDLFDTTAADHDDAMETVQAKAHAAVLAYGLAGEAVDPRYHTDVSTAMFDLVANVTGGSAHVFGDIQTAFEGADAVAEAAERIDAARGDPEAFAALYEEAGRLGDAPTAEDEPEADEAGDAASESDG</sequence>
<evidence type="ECO:0000313" key="5">
    <source>
        <dbReference type="Proteomes" id="UP001596099"/>
    </source>
</evidence>
<dbReference type="PANTHER" id="PTHR21363:SF0">
    <property type="entry name" value="PREPHENATE DEHYDROGENASE [NADP(+)]"/>
    <property type="match status" value="1"/>
</dbReference>
<proteinExistence type="predicted"/>
<feature type="region of interest" description="Disordered" evidence="2">
    <location>
        <begin position="246"/>
        <end position="275"/>
    </location>
</feature>
<dbReference type="Proteomes" id="UP001596099">
    <property type="component" value="Unassembled WGS sequence"/>
</dbReference>
<evidence type="ECO:0000256" key="1">
    <source>
        <dbReference type="ARBA" id="ARBA00023002"/>
    </source>
</evidence>
<dbReference type="InterPro" id="IPR036291">
    <property type="entry name" value="NAD(P)-bd_dom_sf"/>
</dbReference>
<reference evidence="4 5" key="1">
    <citation type="journal article" date="2019" name="Int. J. Syst. Evol. Microbiol.">
        <title>The Global Catalogue of Microorganisms (GCM) 10K type strain sequencing project: providing services to taxonomists for standard genome sequencing and annotation.</title>
        <authorList>
            <consortium name="The Broad Institute Genomics Platform"/>
            <consortium name="The Broad Institute Genome Sequencing Center for Infectious Disease"/>
            <person name="Wu L."/>
            <person name="Ma J."/>
        </authorList>
    </citation>
    <scope>NUCLEOTIDE SEQUENCE [LARGE SCALE GENOMIC DNA]</scope>
    <source>
        <strain evidence="4 5">CGMCC 1.12543</strain>
    </source>
</reference>
<dbReference type="InterPro" id="IPR008927">
    <property type="entry name" value="6-PGluconate_DH-like_C_sf"/>
</dbReference>
<dbReference type="InterPro" id="IPR003099">
    <property type="entry name" value="Prephen_DH"/>
</dbReference>
<dbReference type="EMBL" id="JBHSQH010000001">
    <property type="protein sequence ID" value="MFC5973184.1"/>
    <property type="molecule type" value="Genomic_DNA"/>
</dbReference>
<dbReference type="PROSITE" id="PS51176">
    <property type="entry name" value="PDH_ADH"/>
    <property type="match status" value="1"/>
</dbReference>
<dbReference type="RefSeq" id="WP_247417429.1">
    <property type="nucleotide sequence ID" value="NZ_JALLGW010000001.1"/>
</dbReference>
<dbReference type="AlphaFoldDB" id="A0ABD5RS92"/>
<dbReference type="SUPFAM" id="SSF51735">
    <property type="entry name" value="NAD(P)-binding Rossmann-fold domains"/>
    <property type="match status" value="1"/>
</dbReference>
<dbReference type="Pfam" id="PF02153">
    <property type="entry name" value="PDH_N"/>
    <property type="match status" value="1"/>
</dbReference>
<feature type="domain" description="Prephenate/arogenate dehydrogenase" evidence="3">
    <location>
        <begin position="1"/>
        <end position="275"/>
    </location>
</feature>
<comment type="caution">
    <text evidence="4">The sequence shown here is derived from an EMBL/GenBank/DDBJ whole genome shotgun (WGS) entry which is preliminary data.</text>
</comment>
<dbReference type="SUPFAM" id="SSF48179">
    <property type="entry name" value="6-phosphogluconate dehydrogenase C-terminal domain-like"/>
    <property type="match status" value="1"/>
</dbReference>
<gene>
    <name evidence="4" type="ORF">ACFPYI_17770</name>
</gene>
<keyword evidence="5" id="KW-1185">Reference proteome</keyword>
<organism evidence="4 5">
    <name type="scientific">Halomarina salina</name>
    <dbReference type="NCBI Taxonomy" id="1872699"/>
    <lineage>
        <taxon>Archaea</taxon>
        <taxon>Methanobacteriati</taxon>
        <taxon>Methanobacteriota</taxon>
        <taxon>Stenosarchaea group</taxon>
        <taxon>Halobacteria</taxon>
        <taxon>Halobacteriales</taxon>
        <taxon>Natronomonadaceae</taxon>
        <taxon>Halomarina</taxon>
    </lineage>
</organism>
<evidence type="ECO:0000313" key="4">
    <source>
        <dbReference type="EMBL" id="MFC5973184.1"/>
    </source>
</evidence>
<accession>A0ABD5RS92</accession>
<dbReference type="InterPro" id="IPR050812">
    <property type="entry name" value="Preph/Arog_dehydrog"/>
</dbReference>
<evidence type="ECO:0000256" key="2">
    <source>
        <dbReference type="SAM" id="MobiDB-lite"/>
    </source>
</evidence>
<dbReference type="InterPro" id="IPR046826">
    <property type="entry name" value="PDH_N"/>
</dbReference>
<dbReference type="GO" id="GO:0008977">
    <property type="term" value="F:prephenate dehydrogenase (NAD+) activity"/>
    <property type="evidence" value="ECO:0007669"/>
    <property type="project" value="UniProtKB-ARBA"/>
</dbReference>
<feature type="compositionally biased region" description="Acidic residues" evidence="2">
    <location>
        <begin position="256"/>
        <end position="275"/>
    </location>
</feature>
<dbReference type="Gene3D" id="3.40.50.720">
    <property type="entry name" value="NAD(P)-binding Rossmann-like Domain"/>
    <property type="match status" value="1"/>
</dbReference>
<name>A0ABD5RS92_9EURY</name>
<keyword evidence="1" id="KW-0560">Oxidoreductase</keyword>